<sequence length="197" mass="22260">MGGTEDESLCPTLIMAMKFLVICLVSTLVPKGTQGGGPQPIPTANRRLLASLNPAFVCPESDLLSINDINLLARLSISRSFLSPCRLNFDNSCSSYNFELNLKWIFQQFAKMYFSMNSRMMPNIRPSELTGKFLENDENNFVSGHVKKIFEEKNGEAETLFDSYYNDLIVILSFNRPWMISCHQNAQLVKLLCQVVT</sequence>
<dbReference type="WBParaSite" id="nRc.2.0.1.t13977-RA">
    <property type="protein sequence ID" value="nRc.2.0.1.t13977-RA"/>
    <property type="gene ID" value="nRc.2.0.1.g13977"/>
</dbReference>
<feature type="chain" id="PRO_5036995489" evidence="1">
    <location>
        <begin position="36"/>
        <end position="197"/>
    </location>
</feature>
<keyword evidence="1" id="KW-0732">Signal</keyword>
<keyword evidence="2" id="KW-1185">Reference proteome</keyword>
<proteinExistence type="predicted"/>
<accession>A0A915IIH6</accession>
<evidence type="ECO:0000256" key="1">
    <source>
        <dbReference type="SAM" id="SignalP"/>
    </source>
</evidence>
<dbReference type="AlphaFoldDB" id="A0A915IIH6"/>
<reference evidence="3" key="1">
    <citation type="submission" date="2022-11" db="UniProtKB">
        <authorList>
            <consortium name="WormBaseParasite"/>
        </authorList>
    </citation>
    <scope>IDENTIFICATION</scope>
</reference>
<evidence type="ECO:0000313" key="3">
    <source>
        <dbReference type="WBParaSite" id="nRc.2.0.1.t13977-RA"/>
    </source>
</evidence>
<feature type="signal peptide" evidence="1">
    <location>
        <begin position="1"/>
        <end position="35"/>
    </location>
</feature>
<organism evidence="2 3">
    <name type="scientific">Romanomermis culicivorax</name>
    <name type="common">Nematode worm</name>
    <dbReference type="NCBI Taxonomy" id="13658"/>
    <lineage>
        <taxon>Eukaryota</taxon>
        <taxon>Metazoa</taxon>
        <taxon>Ecdysozoa</taxon>
        <taxon>Nematoda</taxon>
        <taxon>Enoplea</taxon>
        <taxon>Dorylaimia</taxon>
        <taxon>Mermithida</taxon>
        <taxon>Mermithoidea</taxon>
        <taxon>Mermithidae</taxon>
        <taxon>Romanomermis</taxon>
    </lineage>
</organism>
<evidence type="ECO:0000313" key="2">
    <source>
        <dbReference type="Proteomes" id="UP000887565"/>
    </source>
</evidence>
<name>A0A915IIH6_ROMCU</name>
<dbReference type="Proteomes" id="UP000887565">
    <property type="component" value="Unplaced"/>
</dbReference>
<protein>
    <submittedName>
        <fullName evidence="3">Uncharacterized protein</fullName>
    </submittedName>
</protein>